<dbReference type="GO" id="GO:0008830">
    <property type="term" value="F:dTDP-4-dehydrorhamnose 3,5-epimerase activity"/>
    <property type="evidence" value="ECO:0007669"/>
    <property type="project" value="InterPro"/>
</dbReference>
<comment type="caution">
    <text evidence="1">The sequence shown here is derived from an EMBL/GenBank/DDBJ whole genome shotgun (WGS) entry which is preliminary data.</text>
</comment>
<dbReference type="InterPro" id="IPR000888">
    <property type="entry name" value="RmlC-like"/>
</dbReference>
<protein>
    <submittedName>
        <fullName evidence="1">RmlC</fullName>
    </submittedName>
</protein>
<dbReference type="SUPFAM" id="SSF51182">
    <property type="entry name" value="RmlC-like cupins"/>
    <property type="match status" value="1"/>
</dbReference>
<gene>
    <name evidence="1" type="ORF">US99_C0048G0001</name>
</gene>
<reference evidence="1 2" key="1">
    <citation type="journal article" date="2015" name="Nature">
        <title>rRNA introns, odd ribosomes, and small enigmatic genomes across a large radiation of phyla.</title>
        <authorList>
            <person name="Brown C.T."/>
            <person name="Hug L.A."/>
            <person name="Thomas B.C."/>
            <person name="Sharon I."/>
            <person name="Castelle C.J."/>
            <person name="Singh A."/>
            <person name="Wilkins M.J."/>
            <person name="Williams K.H."/>
            <person name="Banfield J.F."/>
        </authorList>
    </citation>
    <scope>NUCLEOTIDE SEQUENCE [LARGE SCALE GENOMIC DNA]</scope>
</reference>
<dbReference type="PANTHER" id="PTHR21047">
    <property type="entry name" value="DTDP-6-DEOXY-D-GLUCOSE-3,5 EPIMERASE"/>
    <property type="match status" value="1"/>
</dbReference>
<dbReference type="InterPro" id="IPR011051">
    <property type="entry name" value="RmlC_Cupin_sf"/>
</dbReference>
<dbReference type="EMBL" id="LBVC01000048">
    <property type="protein sequence ID" value="KKQ77115.1"/>
    <property type="molecule type" value="Genomic_DNA"/>
</dbReference>
<evidence type="ECO:0000313" key="1">
    <source>
        <dbReference type="EMBL" id="KKQ77115.1"/>
    </source>
</evidence>
<dbReference type="Proteomes" id="UP000034324">
    <property type="component" value="Unassembled WGS sequence"/>
</dbReference>
<organism evidence="1 2">
    <name type="scientific">Candidatus Daviesbacteria bacterium GW2011_GWF2_38_6</name>
    <dbReference type="NCBI Taxonomy" id="1618432"/>
    <lineage>
        <taxon>Bacteria</taxon>
        <taxon>Candidatus Daviesiibacteriota</taxon>
    </lineage>
</organism>
<feature type="non-terminal residue" evidence="1">
    <location>
        <position position="81"/>
    </location>
</feature>
<name>A0A0G0KNT7_9BACT</name>
<dbReference type="GO" id="GO:0005829">
    <property type="term" value="C:cytosol"/>
    <property type="evidence" value="ECO:0007669"/>
    <property type="project" value="TreeGrafter"/>
</dbReference>
<dbReference type="PANTHER" id="PTHR21047:SF2">
    <property type="entry name" value="THYMIDINE DIPHOSPHO-4-KETO-RHAMNOSE 3,5-EPIMERASE"/>
    <property type="match status" value="1"/>
</dbReference>
<proteinExistence type="predicted"/>
<dbReference type="AlphaFoldDB" id="A0A0G0KNT7"/>
<dbReference type="GO" id="GO:0000271">
    <property type="term" value="P:polysaccharide biosynthetic process"/>
    <property type="evidence" value="ECO:0007669"/>
    <property type="project" value="TreeGrafter"/>
</dbReference>
<dbReference type="Pfam" id="PF00908">
    <property type="entry name" value="dTDP_sugar_isom"/>
    <property type="match status" value="1"/>
</dbReference>
<evidence type="ECO:0000313" key="2">
    <source>
        <dbReference type="Proteomes" id="UP000034324"/>
    </source>
</evidence>
<dbReference type="Gene3D" id="2.60.120.10">
    <property type="entry name" value="Jelly Rolls"/>
    <property type="match status" value="1"/>
</dbReference>
<dbReference type="InterPro" id="IPR014710">
    <property type="entry name" value="RmlC-like_jellyroll"/>
</dbReference>
<sequence length="81" mass="9623">MLIPAPKNHMENKYIKKTSIPGLLILERPVFEDERGFFKEIFHMDELEKEIGFEFKPVQMNHSRSLPSVLRGLHAEQWNKM</sequence>
<accession>A0A0G0KNT7</accession>